<evidence type="ECO:0000256" key="6">
    <source>
        <dbReference type="SAM" id="SignalP"/>
    </source>
</evidence>
<dbReference type="SUPFAM" id="SSF54534">
    <property type="entry name" value="FKBP-like"/>
    <property type="match status" value="1"/>
</dbReference>
<dbReference type="GO" id="GO:0003755">
    <property type="term" value="F:peptidyl-prolyl cis-trans isomerase activity"/>
    <property type="evidence" value="ECO:0007669"/>
    <property type="project" value="UniProtKB-KW"/>
</dbReference>
<keyword evidence="4 5" id="KW-0413">Isomerase</keyword>
<sequence length="313" mass="34143">MRVNMASITTLLVTASSRAVTAFSTRSVAPKRAAMSLIARQMASGPMPYDDDKMPIYALGLNIGMQITQQTDFKNLLEEEELEVLLRGFSDIVKDENTVNPIEVLQKYGPAVNALLRERMEGIMEKVKKDGQEYIDGFLDCNEEAEKTDSGLVYYCMKEGSGASPVVTDEVEVHYHGTLTDGTVFDSSVDRGATIKFKLGQVIKGWQEGLAKMKEGGKATLVIPPELAYGDAGSGGAVPPGATLKFEVELFKLTIGCISLACVEAIMYQDAQIIVGLQPKEHESVKFIKKDIYFCGASRTLCLVHVVFSSYAV</sequence>
<dbReference type="PROSITE" id="PS50059">
    <property type="entry name" value="FKBP_PPIASE"/>
    <property type="match status" value="1"/>
</dbReference>
<dbReference type="InterPro" id="IPR036944">
    <property type="entry name" value="PPIase_FKBP_N_sf"/>
</dbReference>
<evidence type="ECO:0000256" key="4">
    <source>
        <dbReference type="ARBA" id="ARBA00023235"/>
    </source>
</evidence>
<evidence type="ECO:0000256" key="2">
    <source>
        <dbReference type="ARBA" id="ARBA00013194"/>
    </source>
</evidence>
<feature type="signal peptide" evidence="6">
    <location>
        <begin position="1"/>
        <end position="22"/>
    </location>
</feature>
<dbReference type="EC" id="5.2.1.8" evidence="2 5"/>
<dbReference type="FunFam" id="3.10.50.40:FF:000006">
    <property type="entry name" value="Peptidyl-prolyl cis-trans isomerase"/>
    <property type="match status" value="1"/>
</dbReference>
<keyword evidence="9" id="KW-1185">Reference proteome</keyword>
<accession>A0ABD3M3V6</accession>
<evidence type="ECO:0000256" key="3">
    <source>
        <dbReference type="ARBA" id="ARBA00023110"/>
    </source>
</evidence>
<dbReference type="Pfam" id="PF01346">
    <property type="entry name" value="FKBP_N"/>
    <property type="match status" value="1"/>
</dbReference>
<dbReference type="AlphaFoldDB" id="A0ABD3M3V6"/>
<dbReference type="EMBL" id="JALLBG020000234">
    <property type="protein sequence ID" value="KAL3758297.1"/>
    <property type="molecule type" value="Genomic_DNA"/>
</dbReference>
<organism evidence="8 9">
    <name type="scientific">Discostella pseudostelligera</name>
    <dbReference type="NCBI Taxonomy" id="259834"/>
    <lineage>
        <taxon>Eukaryota</taxon>
        <taxon>Sar</taxon>
        <taxon>Stramenopiles</taxon>
        <taxon>Ochrophyta</taxon>
        <taxon>Bacillariophyta</taxon>
        <taxon>Coscinodiscophyceae</taxon>
        <taxon>Thalassiosirophycidae</taxon>
        <taxon>Stephanodiscales</taxon>
        <taxon>Stephanodiscaceae</taxon>
        <taxon>Discostella</taxon>
    </lineage>
</organism>
<dbReference type="PANTHER" id="PTHR43811:SF19">
    <property type="entry name" value="39 KDA FK506-BINDING NUCLEAR PROTEIN"/>
    <property type="match status" value="1"/>
</dbReference>
<feature type="chain" id="PRO_5044883979" description="peptidylprolyl isomerase" evidence="6">
    <location>
        <begin position="23"/>
        <end position="313"/>
    </location>
</feature>
<reference evidence="8 9" key="1">
    <citation type="submission" date="2024-10" db="EMBL/GenBank/DDBJ databases">
        <title>Updated reference genomes for cyclostephanoid diatoms.</title>
        <authorList>
            <person name="Roberts W.R."/>
            <person name="Alverson A.J."/>
        </authorList>
    </citation>
    <scope>NUCLEOTIDE SEQUENCE [LARGE SCALE GENOMIC DNA]</scope>
    <source>
        <strain evidence="8 9">AJA232-27</strain>
    </source>
</reference>
<comment type="caution">
    <text evidence="8">The sequence shown here is derived from an EMBL/GenBank/DDBJ whole genome shotgun (WGS) entry which is preliminary data.</text>
</comment>
<evidence type="ECO:0000256" key="1">
    <source>
        <dbReference type="ARBA" id="ARBA00000971"/>
    </source>
</evidence>
<evidence type="ECO:0000313" key="9">
    <source>
        <dbReference type="Proteomes" id="UP001530293"/>
    </source>
</evidence>
<feature type="domain" description="PPIase FKBP-type" evidence="7">
    <location>
        <begin position="168"/>
        <end position="254"/>
    </location>
</feature>
<dbReference type="Pfam" id="PF00254">
    <property type="entry name" value="FKBP_C"/>
    <property type="match status" value="1"/>
</dbReference>
<evidence type="ECO:0000259" key="7">
    <source>
        <dbReference type="PROSITE" id="PS50059"/>
    </source>
</evidence>
<dbReference type="Proteomes" id="UP001530293">
    <property type="component" value="Unassembled WGS sequence"/>
</dbReference>
<comment type="catalytic activity">
    <reaction evidence="1 5">
        <text>[protein]-peptidylproline (omega=180) = [protein]-peptidylproline (omega=0)</text>
        <dbReference type="Rhea" id="RHEA:16237"/>
        <dbReference type="Rhea" id="RHEA-COMP:10747"/>
        <dbReference type="Rhea" id="RHEA-COMP:10748"/>
        <dbReference type="ChEBI" id="CHEBI:83833"/>
        <dbReference type="ChEBI" id="CHEBI:83834"/>
        <dbReference type="EC" id="5.2.1.8"/>
    </reaction>
</comment>
<dbReference type="InterPro" id="IPR001179">
    <property type="entry name" value="PPIase_FKBP_dom"/>
</dbReference>
<proteinExistence type="predicted"/>
<dbReference type="PANTHER" id="PTHR43811">
    <property type="entry name" value="FKBP-TYPE PEPTIDYL-PROLYL CIS-TRANS ISOMERASE FKPA"/>
    <property type="match status" value="1"/>
</dbReference>
<name>A0ABD3M3V6_9STRA</name>
<keyword evidence="3 5" id="KW-0697">Rotamase</keyword>
<evidence type="ECO:0000256" key="5">
    <source>
        <dbReference type="PROSITE-ProRule" id="PRU00277"/>
    </source>
</evidence>
<evidence type="ECO:0000313" key="8">
    <source>
        <dbReference type="EMBL" id="KAL3758297.1"/>
    </source>
</evidence>
<keyword evidence="6" id="KW-0732">Signal</keyword>
<dbReference type="InterPro" id="IPR046357">
    <property type="entry name" value="PPIase_dom_sf"/>
</dbReference>
<dbReference type="Gene3D" id="3.10.50.40">
    <property type="match status" value="1"/>
</dbReference>
<dbReference type="InterPro" id="IPR000774">
    <property type="entry name" value="PPIase_FKBP_N"/>
</dbReference>
<gene>
    <name evidence="8" type="ORF">ACHAWU_004262</name>
</gene>
<protein>
    <recommendedName>
        <fullName evidence="2 5">peptidylprolyl isomerase</fullName>
        <ecNumber evidence="2 5">5.2.1.8</ecNumber>
    </recommendedName>
</protein>
<dbReference type="Gene3D" id="1.10.287.460">
    <property type="entry name" value="Peptidyl-prolyl cis-trans isomerase, FKBP-type, N-terminal domain"/>
    <property type="match status" value="1"/>
</dbReference>